<evidence type="ECO:0000313" key="3">
    <source>
        <dbReference type="Proteomes" id="UP000288227"/>
    </source>
</evidence>
<name>A0A401U4P7_9BACT</name>
<organism evidence="2 3">
    <name type="scientific">Chryseotalea sanaruensis</name>
    <dbReference type="NCBI Taxonomy" id="2482724"/>
    <lineage>
        <taxon>Bacteria</taxon>
        <taxon>Pseudomonadati</taxon>
        <taxon>Bacteroidota</taxon>
        <taxon>Cytophagia</taxon>
        <taxon>Cytophagales</taxon>
        <taxon>Chryseotaleaceae</taxon>
        <taxon>Chryseotalea</taxon>
    </lineage>
</organism>
<accession>A0A401U4P7</accession>
<dbReference type="RefSeq" id="WP_127120555.1">
    <property type="nucleotide sequence ID" value="NZ_BHXQ01000001.1"/>
</dbReference>
<feature type="transmembrane region" description="Helical" evidence="1">
    <location>
        <begin position="100"/>
        <end position="116"/>
    </location>
</feature>
<feature type="transmembrane region" description="Helical" evidence="1">
    <location>
        <begin position="75"/>
        <end position="94"/>
    </location>
</feature>
<dbReference type="Proteomes" id="UP000288227">
    <property type="component" value="Unassembled WGS sequence"/>
</dbReference>
<reference evidence="2 3" key="1">
    <citation type="submission" date="2018-11" db="EMBL/GenBank/DDBJ databases">
        <title>Chryseotalea sanarue gen. nov., sp., nov., a member of the family Cytophagaceae, isolated from a brackish lake in Hamamatsu Japan.</title>
        <authorList>
            <person name="Maejima Y."/>
            <person name="Iino T."/>
            <person name="Muraguchi Y."/>
            <person name="Fukuda K."/>
            <person name="Ohkuma M."/>
            <person name="Moriuchi R."/>
            <person name="Dohra H."/>
            <person name="Kimbara K."/>
            <person name="Shintani M."/>
        </authorList>
    </citation>
    <scope>NUCLEOTIDE SEQUENCE [LARGE SCALE GENOMIC DNA]</scope>
    <source>
        <strain evidence="2 3">Ys</strain>
    </source>
</reference>
<sequence length="132" mass="14940">MKNQVIFPAVARYLSALILVQTLFFKFSASPESVYIFQTVGMEPWGRIMVGVAELIAALLLIYKPLSWLGSILSIFMMAGAIMMHVFLIGIEVMGDGGELFLLAVVVFILCSYVLYEQRAIWLDLLRNRFRL</sequence>
<evidence type="ECO:0000313" key="2">
    <source>
        <dbReference type="EMBL" id="GCC49888.1"/>
    </source>
</evidence>
<gene>
    <name evidence="2" type="ORF">SanaruYs_01020</name>
</gene>
<feature type="transmembrane region" description="Helical" evidence="1">
    <location>
        <begin position="45"/>
        <end position="63"/>
    </location>
</feature>
<keyword evidence="1" id="KW-0812">Transmembrane</keyword>
<keyword evidence="1" id="KW-0472">Membrane</keyword>
<proteinExistence type="predicted"/>
<comment type="caution">
    <text evidence="2">The sequence shown here is derived from an EMBL/GenBank/DDBJ whole genome shotgun (WGS) entry which is preliminary data.</text>
</comment>
<dbReference type="EMBL" id="BHXQ01000001">
    <property type="protein sequence ID" value="GCC49888.1"/>
    <property type="molecule type" value="Genomic_DNA"/>
</dbReference>
<keyword evidence="3" id="KW-1185">Reference proteome</keyword>
<dbReference type="AlphaFoldDB" id="A0A401U4P7"/>
<protein>
    <submittedName>
        <fullName evidence="2">DoxX family protein</fullName>
    </submittedName>
</protein>
<dbReference type="OrthoDB" id="8161897at2"/>
<evidence type="ECO:0000256" key="1">
    <source>
        <dbReference type="SAM" id="Phobius"/>
    </source>
</evidence>
<keyword evidence="1" id="KW-1133">Transmembrane helix</keyword>